<dbReference type="Proteomes" id="UP001157502">
    <property type="component" value="Chromosome 36"/>
</dbReference>
<name>A0ACC2F315_DALPE</name>
<keyword evidence="2" id="KW-1185">Reference proteome</keyword>
<proteinExistence type="predicted"/>
<protein>
    <submittedName>
        <fullName evidence="1">Uncharacterized protein</fullName>
    </submittedName>
</protein>
<dbReference type="EMBL" id="CM055763">
    <property type="protein sequence ID" value="KAJ7985635.1"/>
    <property type="molecule type" value="Genomic_DNA"/>
</dbReference>
<evidence type="ECO:0000313" key="2">
    <source>
        <dbReference type="Proteomes" id="UP001157502"/>
    </source>
</evidence>
<sequence>MDHPLKGAFVTVIAEQNVYIQTRYGETADLISRDLDVRPDCGRRLDSKCTHIDASGCSGIQSDPLNPQKPSESARKLVSIRFNCSGDFSSFGHPGVSGPGLCESEHAC</sequence>
<comment type="caution">
    <text evidence="1">The sequence shown here is derived from an EMBL/GenBank/DDBJ whole genome shotgun (WGS) entry which is preliminary data.</text>
</comment>
<gene>
    <name evidence="1" type="ORF">DPEC_G00354110</name>
</gene>
<reference evidence="1" key="1">
    <citation type="submission" date="2021-05" db="EMBL/GenBank/DDBJ databases">
        <authorList>
            <person name="Pan Q."/>
            <person name="Jouanno E."/>
            <person name="Zahm M."/>
            <person name="Klopp C."/>
            <person name="Cabau C."/>
            <person name="Louis A."/>
            <person name="Berthelot C."/>
            <person name="Parey E."/>
            <person name="Roest Crollius H."/>
            <person name="Montfort J."/>
            <person name="Robinson-Rechavi M."/>
            <person name="Bouchez O."/>
            <person name="Lampietro C."/>
            <person name="Lopez Roques C."/>
            <person name="Donnadieu C."/>
            <person name="Postlethwait J."/>
            <person name="Bobe J."/>
            <person name="Dillon D."/>
            <person name="Chandos A."/>
            <person name="von Hippel F."/>
            <person name="Guiguen Y."/>
        </authorList>
    </citation>
    <scope>NUCLEOTIDE SEQUENCE</scope>
    <source>
        <strain evidence="1">YG-Jan2019</strain>
    </source>
</reference>
<accession>A0ACC2F315</accession>
<organism evidence="1 2">
    <name type="scientific">Dallia pectoralis</name>
    <name type="common">Alaska blackfish</name>
    <dbReference type="NCBI Taxonomy" id="75939"/>
    <lineage>
        <taxon>Eukaryota</taxon>
        <taxon>Metazoa</taxon>
        <taxon>Chordata</taxon>
        <taxon>Craniata</taxon>
        <taxon>Vertebrata</taxon>
        <taxon>Euteleostomi</taxon>
        <taxon>Actinopterygii</taxon>
        <taxon>Neopterygii</taxon>
        <taxon>Teleostei</taxon>
        <taxon>Protacanthopterygii</taxon>
        <taxon>Esociformes</taxon>
        <taxon>Umbridae</taxon>
        <taxon>Dallia</taxon>
    </lineage>
</organism>
<evidence type="ECO:0000313" key="1">
    <source>
        <dbReference type="EMBL" id="KAJ7985635.1"/>
    </source>
</evidence>